<dbReference type="Gene3D" id="2.60.200.20">
    <property type="match status" value="1"/>
</dbReference>
<dbReference type="SMART" id="SM00240">
    <property type="entry name" value="FHA"/>
    <property type="match status" value="1"/>
</dbReference>
<dbReference type="PROSITE" id="PS50006">
    <property type="entry name" value="FHA_DOMAIN"/>
    <property type="match status" value="1"/>
</dbReference>
<dbReference type="GO" id="GO:0005634">
    <property type="term" value="C:nucleus"/>
    <property type="evidence" value="ECO:0007669"/>
    <property type="project" value="InterPro"/>
</dbReference>
<dbReference type="CDD" id="cd00060">
    <property type="entry name" value="FHA"/>
    <property type="match status" value="1"/>
</dbReference>
<reference evidence="2 3" key="1">
    <citation type="journal article" date="2017" name="Nature">
        <title>The Apostasia genome and the evolution of orchids.</title>
        <authorList>
            <person name="Zhang G.Q."/>
            <person name="Liu K.W."/>
            <person name="Li Z."/>
            <person name="Lohaus R."/>
            <person name="Hsiao Y.Y."/>
            <person name="Niu S.C."/>
            <person name="Wang J.Y."/>
            <person name="Lin Y.C."/>
            <person name="Xu Q."/>
            <person name="Chen L.J."/>
            <person name="Yoshida K."/>
            <person name="Fujiwara S."/>
            <person name="Wang Z.W."/>
            <person name="Zhang Y.Q."/>
            <person name="Mitsuda N."/>
            <person name="Wang M."/>
            <person name="Liu G.H."/>
            <person name="Pecoraro L."/>
            <person name="Huang H.X."/>
            <person name="Xiao X.J."/>
            <person name="Lin M."/>
            <person name="Wu X.Y."/>
            <person name="Wu W.L."/>
            <person name="Chen Y.Y."/>
            <person name="Chang S.B."/>
            <person name="Sakamoto S."/>
            <person name="Ohme-Takagi M."/>
            <person name="Yagi M."/>
            <person name="Zeng S.J."/>
            <person name="Shen C.Y."/>
            <person name="Yeh C.M."/>
            <person name="Luo Y.B."/>
            <person name="Tsai W.C."/>
            <person name="Van de Peer Y."/>
            <person name="Liu Z.J."/>
        </authorList>
    </citation>
    <scope>NUCLEOTIDE SEQUENCE [LARGE SCALE GENOMIC DNA]</scope>
    <source>
        <strain evidence="3">cv. Shenzhen</strain>
        <tissue evidence="2">Stem</tissue>
    </source>
</reference>
<dbReference type="GO" id="GO:0006281">
    <property type="term" value="P:DNA repair"/>
    <property type="evidence" value="ECO:0007669"/>
    <property type="project" value="InterPro"/>
</dbReference>
<dbReference type="STRING" id="1088818.A0A2I0ADX0"/>
<dbReference type="PANTHER" id="PTHR12415">
    <property type="entry name" value="TYROSYL-DNA PHOSPHODIESTERASE 1"/>
    <property type="match status" value="1"/>
</dbReference>
<evidence type="ECO:0000259" key="1">
    <source>
        <dbReference type="PROSITE" id="PS50006"/>
    </source>
</evidence>
<accession>A0A2I0ADX0</accession>
<dbReference type="InterPro" id="IPR000253">
    <property type="entry name" value="FHA_dom"/>
</dbReference>
<dbReference type="EMBL" id="KZ451993">
    <property type="protein sequence ID" value="PKA53696.1"/>
    <property type="molecule type" value="Genomic_DNA"/>
</dbReference>
<feature type="domain" description="FHA" evidence="1">
    <location>
        <begin position="82"/>
        <end position="160"/>
    </location>
</feature>
<dbReference type="Pfam" id="PF00498">
    <property type="entry name" value="FHA"/>
    <property type="match status" value="1"/>
</dbReference>
<evidence type="ECO:0000313" key="2">
    <source>
        <dbReference type="EMBL" id="PKA53696.1"/>
    </source>
</evidence>
<proteinExistence type="predicted"/>
<name>A0A2I0ADX0_9ASPA</name>
<dbReference type="PANTHER" id="PTHR12415:SF3">
    <property type="entry name" value="OS04G0403400 PROTEIN"/>
    <property type="match status" value="1"/>
</dbReference>
<keyword evidence="3" id="KW-1185">Reference proteome</keyword>
<dbReference type="SUPFAM" id="SSF49879">
    <property type="entry name" value="SMAD/FHA domain"/>
    <property type="match status" value="1"/>
</dbReference>
<protein>
    <recommendedName>
        <fullName evidence="1">FHA domain-containing protein</fullName>
    </recommendedName>
</protein>
<dbReference type="Proteomes" id="UP000236161">
    <property type="component" value="Unassembled WGS sequence"/>
</dbReference>
<dbReference type="AlphaFoldDB" id="A0A2I0ADX0"/>
<gene>
    <name evidence="2" type="ORF">AXF42_Ash009192</name>
</gene>
<dbReference type="GO" id="GO:0008081">
    <property type="term" value="F:phosphoric diester hydrolase activity"/>
    <property type="evidence" value="ECO:0007669"/>
    <property type="project" value="InterPro"/>
</dbReference>
<sequence>MAAKIKHGAVDRETSEYVHNNLISDMATDNPINGTDESGFIPSCSSKRTIPSSSMGFCYLRPLGSGAGECQQLTCLISDRLYTVGRKRRHCQITFNHCCVSRRHCQIFLDGDDRKLRLVDGFFFSRASRLEEVRRTFRSESECLGFRVSQNGVYLNGQRLRRGIVADLSEGDEVAFGCGGLGSAPCCKMRCGFVVRSIVLLDFARIPDASERAIARADLLLNLCKRVLRTGDPLKYLRRSLRFNFEQQSGLNGVKRHGSVASFPVLASENCSIMAAKAIGCTNSVIGSMKIAGEKETNLDLYSDGKTFFLNRLEYTGHLTSYHHREVTLKELLHPVESLKQVFIATFTCDVSWYVTCHAYALIFTVYYDGNTSRVDFLGTRWQSSPPKLG</sequence>
<dbReference type="InterPro" id="IPR010347">
    <property type="entry name" value="Tdp1"/>
</dbReference>
<dbReference type="InterPro" id="IPR008984">
    <property type="entry name" value="SMAD_FHA_dom_sf"/>
</dbReference>
<dbReference type="Gene3D" id="3.30.870.10">
    <property type="entry name" value="Endonuclease Chain A"/>
    <property type="match status" value="1"/>
</dbReference>
<dbReference type="OrthoDB" id="47785at2759"/>
<evidence type="ECO:0000313" key="3">
    <source>
        <dbReference type="Proteomes" id="UP000236161"/>
    </source>
</evidence>
<organism evidence="2 3">
    <name type="scientific">Apostasia shenzhenica</name>
    <dbReference type="NCBI Taxonomy" id="1088818"/>
    <lineage>
        <taxon>Eukaryota</taxon>
        <taxon>Viridiplantae</taxon>
        <taxon>Streptophyta</taxon>
        <taxon>Embryophyta</taxon>
        <taxon>Tracheophyta</taxon>
        <taxon>Spermatophyta</taxon>
        <taxon>Magnoliopsida</taxon>
        <taxon>Liliopsida</taxon>
        <taxon>Asparagales</taxon>
        <taxon>Orchidaceae</taxon>
        <taxon>Apostasioideae</taxon>
        <taxon>Apostasia</taxon>
    </lineage>
</organism>